<evidence type="ECO:0000256" key="6">
    <source>
        <dbReference type="ARBA" id="ARBA00022679"/>
    </source>
</evidence>
<dbReference type="AlphaFoldDB" id="A0A7W9WMQ6"/>
<keyword evidence="6 8" id="KW-0808">Transferase</keyword>
<evidence type="ECO:0000313" key="12">
    <source>
        <dbReference type="Proteomes" id="UP000541136"/>
    </source>
</evidence>
<feature type="domain" description="Starch synthase catalytic" evidence="10">
    <location>
        <begin position="4"/>
        <end position="239"/>
    </location>
</feature>
<dbReference type="EMBL" id="JACHIB010000005">
    <property type="protein sequence ID" value="MBB6083031.1"/>
    <property type="molecule type" value="Genomic_DNA"/>
</dbReference>
<sequence>MILNILAVSAEAFPLAKTGGLGDAVSGLCRALHRPGHTHVTLMLPAYPAALEQAGPLHECARLEGLAGGTATLLAGTVPSLGLPVLLLRNDALYRRDGLYADAEGNEYPDNAVRFAALAQAAARVAWGIPGVQRPDIVHAHDWHAALVPLYLRQMRADEPKTLLTLHNIAFQGVFPLDLAPALGIRQSFCTSDCAEFWGRLNFLKAGIRHADLISVVSRTYAREILTPAFGCGLEGVLADRAGDSISIPNGIDVSVWNPQADEYLPGLGFSIGRMENKAVCKRRLQERFGLTPDPAAAVMALGSRVTRQKMADVAAQALPGALEAHPELQVCILGRGEKPLEAALQDLGRRYPGRCAVHVGFQEPEAHLLHAGADILLHGSRFEPFGLTPLYAMRYGTIPIGSRVGGMADTIRDPGAPRGLESMRQATGVLFDGDSAADMAAAIDRALALRRHPDIWQAMQRNAMRTDFSWSRAAPLYLRAYRALCPRRPAGVPAARVPAVGPKEESRGRRAGLLGYADPAWTRP</sequence>
<evidence type="ECO:0000256" key="3">
    <source>
        <dbReference type="ARBA" id="ARBA00004964"/>
    </source>
</evidence>
<evidence type="ECO:0000256" key="7">
    <source>
        <dbReference type="ARBA" id="ARBA00023056"/>
    </source>
</evidence>
<dbReference type="InterPro" id="IPR001296">
    <property type="entry name" value="Glyco_trans_1"/>
</dbReference>
<evidence type="ECO:0000256" key="5">
    <source>
        <dbReference type="ARBA" id="ARBA00022676"/>
    </source>
</evidence>
<dbReference type="NCBIfam" id="NF001899">
    <property type="entry name" value="PRK00654.1-2"/>
    <property type="match status" value="1"/>
</dbReference>
<dbReference type="UniPathway" id="UPA00164"/>
<dbReference type="Gene3D" id="3.40.50.2000">
    <property type="entry name" value="Glycogen Phosphorylase B"/>
    <property type="match status" value="2"/>
</dbReference>
<accession>A0A7W9WMQ6</accession>
<dbReference type="InterPro" id="IPR011835">
    <property type="entry name" value="GS/SS"/>
</dbReference>
<dbReference type="SUPFAM" id="SSF53756">
    <property type="entry name" value="UDP-Glycosyltransferase/glycogen phosphorylase"/>
    <property type="match status" value="1"/>
</dbReference>
<dbReference type="Proteomes" id="UP000541136">
    <property type="component" value="Unassembled WGS sequence"/>
</dbReference>
<comment type="similarity">
    <text evidence="4 8">Belongs to the glycosyltransferase 1 family. Bacterial/plant glycogen synthase subfamily.</text>
</comment>
<feature type="domain" description="Glycosyl transferase family 1" evidence="9">
    <location>
        <begin position="303"/>
        <end position="457"/>
    </location>
</feature>
<dbReference type="PANTHER" id="PTHR45825:SF11">
    <property type="entry name" value="ALPHA AMYLASE DOMAIN-CONTAINING PROTEIN"/>
    <property type="match status" value="1"/>
</dbReference>
<comment type="pathway">
    <text evidence="3 8">Glycan biosynthesis; glycogen biosynthesis.</text>
</comment>
<evidence type="ECO:0000256" key="4">
    <source>
        <dbReference type="ARBA" id="ARBA00010281"/>
    </source>
</evidence>
<dbReference type="PANTHER" id="PTHR45825">
    <property type="entry name" value="GRANULE-BOUND STARCH SYNTHASE 1, CHLOROPLASTIC/AMYLOPLASTIC"/>
    <property type="match status" value="1"/>
</dbReference>
<dbReference type="RefSeq" id="WP_151024385.1">
    <property type="nucleotide sequence ID" value="NZ_JACHIB010000005.1"/>
</dbReference>
<feature type="binding site" evidence="8">
    <location>
        <position position="17"/>
    </location>
    <ligand>
        <name>ADP-alpha-D-glucose</name>
        <dbReference type="ChEBI" id="CHEBI:57498"/>
    </ligand>
</feature>
<name>A0A7W9WMQ6_CASDE</name>
<proteinExistence type="inferred from homology"/>
<organism evidence="11 12">
    <name type="scientific">Castellaniella defragrans</name>
    <name type="common">Alcaligenes defragrans</name>
    <dbReference type="NCBI Taxonomy" id="75697"/>
    <lineage>
        <taxon>Bacteria</taxon>
        <taxon>Pseudomonadati</taxon>
        <taxon>Pseudomonadota</taxon>
        <taxon>Betaproteobacteria</taxon>
        <taxon>Burkholderiales</taxon>
        <taxon>Alcaligenaceae</taxon>
        <taxon>Castellaniella</taxon>
    </lineage>
</organism>
<comment type="function">
    <text evidence="2 8">Synthesizes alpha-1,4-glucan chains using ADP-glucose.</text>
</comment>
<dbReference type="CDD" id="cd03791">
    <property type="entry name" value="GT5_Glycogen_synthase_DULL1-like"/>
    <property type="match status" value="1"/>
</dbReference>
<evidence type="ECO:0000256" key="8">
    <source>
        <dbReference type="HAMAP-Rule" id="MF_00484"/>
    </source>
</evidence>
<dbReference type="Pfam" id="PF00534">
    <property type="entry name" value="Glycos_transf_1"/>
    <property type="match status" value="1"/>
</dbReference>
<dbReference type="GO" id="GO:0005978">
    <property type="term" value="P:glycogen biosynthetic process"/>
    <property type="evidence" value="ECO:0007669"/>
    <property type="project" value="UniProtKB-UniRule"/>
</dbReference>
<dbReference type="Pfam" id="PF08323">
    <property type="entry name" value="Glyco_transf_5"/>
    <property type="match status" value="1"/>
</dbReference>
<evidence type="ECO:0000259" key="9">
    <source>
        <dbReference type="Pfam" id="PF00534"/>
    </source>
</evidence>
<dbReference type="GO" id="GO:0009011">
    <property type="term" value="F:alpha-1,4-glucan glucosyltransferase (ADP-glucose donor) activity"/>
    <property type="evidence" value="ECO:0007669"/>
    <property type="project" value="UniProtKB-UniRule"/>
</dbReference>
<dbReference type="NCBIfam" id="TIGR02095">
    <property type="entry name" value="glgA"/>
    <property type="match status" value="1"/>
</dbReference>
<comment type="caution">
    <text evidence="11">The sequence shown here is derived from an EMBL/GenBank/DDBJ whole genome shotgun (WGS) entry which is preliminary data.</text>
</comment>
<dbReference type="EC" id="2.4.1.21" evidence="8"/>
<evidence type="ECO:0000313" key="11">
    <source>
        <dbReference type="EMBL" id="MBB6083031.1"/>
    </source>
</evidence>
<gene>
    <name evidence="8" type="primary">glgA</name>
    <name evidence="11" type="ORF">HNR28_001066</name>
</gene>
<keyword evidence="7 8" id="KW-0320">Glycogen biosynthesis</keyword>
<dbReference type="HAMAP" id="MF_00484">
    <property type="entry name" value="Glycogen_synth"/>
    <property type="match status" value="1"/>
</dbReference>
<comment type="catalytic activity">
    <reaction evidence="1 8">
        <text>[(1-&gt;4)-alpha-D-glucosyl](n) + ADP-alpha-D-glucose = [(1-&gt;4)-alpha-D-glucosyl](n+1) + ADP + H(+)</text>
        <dbReference type="Rhea" id="RHEA:18189"/>
        <dbReference type="Rhea" id="RHEA-COMP:9584"/>
        <dbReference type="Rhea" id="RHEA-COMP:9587"/>
        <dbReference type="ChEBI" id="CHEBI:15378"/>
        <dbReference type="ChEBI" id="CHEBI:15444"/>
        <dbReference type="ChEBI" id="CHEBI:57498"/>
        <dbReference type="ChEBI" id="CHEBI:456216"/>
        <dbReference type="EC" id="2.4.1.21"/>
    </reaction>
</comment>
<reference evidence="11 12" key="1">
    <citation type="submission" date="2020-08" db="EMBL/GenBank/DDBJ databases">
        <title>Genomic Encyclopedia of Type Strains, Phase IV (KMG-IV): sequencing the most valuable type-strain genomes for metagenomic binning, comparative biology and taxonomic classification.</title>
        <authorList>
            <person name="Goeker M."/>
        </authorList>
    </citation>
    <scope>NUCLEOTIDE SEQUENCE [LARGE SCALE GENOMIC DNA]</scope>
    <source>
        <strain evidence="11 12">DSM 12141</strain>
    </source>
</reference>
<evidence type="ECO:0000256" key="1">
    <source>
        <dbReference type="ARBA" id="ARBA00001478"/>
    </source>
</evidence>
<evidence type="ECO:0000259" key="10">
    <source>
        <dbReference type="Pfam" id="PF08323"/>
    </source>
</evidence>
<protein>
    <recommendedName>
        <fullName evidence="8">Glycogen synthase</fullName>
        <ecNumber evidence="8">2.4.1.21</ecNumber>
    </recommendedName>
    <alternativeName>
        <fullName evidence="8">Starch [bacterial glycogen] synthase</fullName>
    </alternativeName>
</protein>
<dbReference type="InterPro" id="IPR013534">
    <property type="entry name" value="Starch_synth_cat_dom"/>
</dbReference>
<keyword evidence="5 8" id="KW-0328">Glycosyltransferase</keyword>
<dbReference type="GO" id="GO:0004373">
    <property type="term" value="F:alpha-1,4-glucan glucosyltransferase (UDP-glucose donor) activity"/>
    <property type="evidence" value="ECO:0007669"/>
    <property type="project" value="InterPro"/>
</dbReference>
<evidence type="ECO:0000256" key="2">
    <source>
        <dbReference type="ARBA" id="ARBA00002764"/>
    </source>
</evidence>